<evidence type="ECO:0000259" key="2">
    <source>
        <dbReference type="Pfam" id="PF02932"/>
    </source>
</evidence>
<feature type="transmembrane region" description="Helical" evidence="1">
    <location>
        <begin position="148"/>
        <end position="166"/>
    </location>
</feature>
<dbReference type="GO" id="GO:0004888">
    <property type="term" value="F:transmembrane signaling receptor activity"/>
    <property type="evidence" value="ECO:0007669"/>
    <property type="project" value="InterPro"/>
</dbReference>
<dbReference type="Pfam" id="PF02932">
    <property type="entry name" value="Neur_chan_memb"/>
    <property type="match status" value="1"/>
</dbReference>
<accession>A0A914C165</accession>
<dbReference type="SUPFAM" id="SSF90112">
    <property type="entry name" value="Neurotransmitter-gated ion-channel transmembrane pore"/>
    <property type="match status" value="1"/>
</dbReference>
<dbReference type="InterPro" id="IPR036719">
    <property type="entry name" value="Neuro-gated_channel_TM_sf"/>
</dbReference>
<protein>
    <submittedName>
        <fullName evidence="4">Neurotransmitter-gated ion-channel transmembrane domain-containing protein</fullName>
    </submittedName>
</protein>
<keyword evidence="1" id="KW-0472">Membrane</keyword>
<dbReference type="AlphaFoldDB" id="A0A914C165"/>
<evidence type="ECO:0000313" key="3">
    <source>
        <dbReference type="Proteomes" id="UP000887540"/>
    </source>
</evidence>
<dbReference type="GO" id="GO:0005230">
    <property type="term" value="F:extracellular ligand-gated monoatomic ion channel activity"/>
    <property type="evidence" value="ECO:0007669"/>
    <property type="project" value="UniProtKB-ARBA"/>
</dbReference>
<evidence type="ECO:0000256" key="1">
    <source>
        <dbReference type="SAM" id="Phobius"/>
    </source>
</evidence>
<dbReference type="WBParaSite" id="ACRNAN_Path_1490.g5814.t1">
    <property type="protein sequence ID" value="ACRNAN_Path_1490.g5814.t1"/>
    <property type="gene ID" value="ACRNAN_Path_1490.g5814"/>
</dbReference>
<dbReference type="Gene3D" id="1.20.58.390">
    <property type="entry name" value="Neurotransmitter-gated ion-channel transmembrane domain"/>
    <property type="match status" value="1"/>
</dbReference>
<dbReference type="InterPro" id="IPR038050">
    <property type="entry name" value="Neuro_actylchol_rec"/>
</dbReference>
<name>A0A914C165_9BILA</name>
<feature type="domain" description="Neurotransmitter-gated ion-channel transmembrane" evidence="2">
    <location>
        <begin position="2"/>
        <end position="58"/>
    </location>
</feature>
<proteinExistence type="predicted"/>
<keyword evidence="3" id="KW-1185">Reference proteome</keyword>
<keyword evidence="1" id="KW-1133">Transmembrane helix</keyword>
<dbReference type="InterPro" id="IPR006029">
    <property type="entry name" value="Neurotrans-gated_channel_TM"/>
</dbReference>
<dbReference type="GO" id="GO:0016020">
    <property type="term" value="C:membrane"/>
    <property type="evidence" value="ECO:0007669"/>
    <property type="project" value="InterPro"/>
</dbReference>
<keyword evidence="1" id="KW-0812">Transmembrane</keyword>
<evidence type="ECO:0000313" key="4">
    <source>
        <dbReference type="WBParaSite" id="ACRNAN_Path_1490.g5814.t1"/>
    </source>
</evidence>
<dbReference type="Proteomes" id="UP000887540">
    <property type="component" value="Unplaced"/>
</dbReference>
<organism evidence="3 4">
    <name type="scientific">Acrobeloides nanus</name>
    <dbReference type="NCBI Taxonomy" id="290746"/>
    <lineage>
        <taxon>Eukaryota</taxon>
        <taxon>Metazoa</taxon>
        <taxon>Ecdysozoa</taxon>
        <taxon>Nematoda</taxon>
        <taxon>Chromadorea</taxon>
        <taxon>Rhabditida</taxon>
        <taxon>Tylenchina</taxon>
        <taxon>Cephalobomorpha</taxon>
        <taxon>Cephaloboidea</taxon>
        <taxon>Cephalobidae</taxon>
        <taxon>Acrobeloides</taxon>
    </lineage>
</organism>
<reference evidence="4" key="1">
    <citation type="submission" date="2022-11" db="UniProtKB">
        <authorList>
            <consortium name="WormBaseParasite"/>
        </authorList>
    </citation>
    <scope>IDENTIFICATION</scope>
</reference>
<feature type="transmembrane region" description="Helical" evidence="1">
    <location>
        <begin position="25"/>
        <end position="47"/>
    </location>
</feature>
<sequence>MALTFQYGGVLRSLPRVGYLKSIDIWMFTASFFVFFSLIELAIVGYLEQERRNSSRKDRKSETDGCPSPSSIQENITHYGTFFQNGQARESTFHDADRRVIEEMEKIPDCRIQNGIKKNLSFRAKFLVKKVKNKWRNPEQWDETARKVFPLGFAIFNVIYWSYYLGYHKIYKSLY</sequence>
<dbReference type="InterPro" id="IPR006028">
    <property type="entry name" value="GABAA/Glycine_rcpt"/>
</dbReference>
<dbReference type="PRINTS" id="PR00253">
    <property type="entry name" value="GABAARECEPTR"/>
</dbReference>